<evidence type="ECO:0000256" key="3">
    <source>
        <dbReference type="ARBA" id="ARBA00022989"/>
    </source>
</evidence>
<evidence type="ECO:0000256" key="5">
    <source>
        <dbReference type="SAM" id="Phobius"/>
    </source>
</evidence>
<feature type="transmembrane region" description="Helical" evidence="5">
    <location>
        <begin position="118"/>
        <end position="135"/>
    </location>
</feature>
<keyword evidence="8" id="KW-1185">Reference proteome</keyword>
<organism evidence="7 8">
    <name type="scientific">Caenorhabditis bovis</name>
    <dbReference type="NCBI Taxonomy" id="2654633"/>
    <lineage>
        <taxon>Eukaryota</taxon>
        <taxon>Metazoa</taxon>
        <taxon>Ecdysozoa</taxon>
        <taxon>Nematoda</taxon>
        <taxon>Chromadorea</taxon>
        <taxon>Rhabditida</taxon>
        <taxon>Rhabditina</taxon>
        <taxon>Rhabditomorpha</taxon>
        <taxon>Rhabditoidea</taxon>
        <taxon>Rhabditidae</taxon>
        <taxon>Peloderinae</taxon>
        <taxon>Caenorhabditis</taxon>
    </lineage>
</organism>
<dbReference type="OrthoDB" id="5296287at2759"/>
<feature type="domain" description="Major facilitator superfamily (MFS) profile" evidence="6">
    <location>
        <begin position="15"/>
        <end position="453"/>
    </location>
</feature>
<dbReference type="PANTHER" id="PTHR24064">
    <property type="entry name" value="SOLUTE CARRIER FAMILY 22 MEMBER"/>
    <property type="match status" value="1"/>
</dbReference>
<feature type="transmembrane region" description="Helical" evidence="5">
    <location>
        <begin position="348"/>
        <end position="373"/>
    </location>
</feature>
<feature type="transmembrane region" description="Helical" evidence="5">
    <location>
        <begin position="278"/>
        <end position="295"/>
    </location>
</feature>
<keyword evidence="2 5" id="KW-0812">Transmembrane</keyword>
<accession>A0A8S1F808</accession>
<feature type="transmembrane region" description="Helical" evidence="5">
    <location>
        <begin position="175"/>
        <end position="195"/>
    </location>
</feature>
<comment type="caution">
    <text evidence="7">The sequence shown here is derived from an EMBL/GenBank/DDBJ whole genome shotgun (WGS) entry which is preliminary data.</text>
</comment>
<dbReference type="Gene3D" id="1.20.1250.20">
    <property type="entry name" value="MFS general substrate transporter like domains"/>
    <property type="match status" value="1"/>
</dbReference>
<dbReference type="SUPFAM" id="SSF103473">
    <property type="entry name" value="MFS general substrate transporter"/>
    <property type="match status" value="1"/>
</dbReference>
<evidence type="ECO:0000259" key="6">
    <source>
        <dbReference type="PROSITE" id="PS50850"/>
    </source>
</evidence>
<keyword evidence="4 5" id="KW-0472">Membrane</keyword>
<evidence type="ECO:0000256" key="2">
    <source>
        <dbReference type="ARBA" id="ARBA00022692"/>
    </source>
</evidence>
<evidence type="ECO:0000313" key="8">
    <source>
        <dbReference type="Proteomes" id="UP000494206"/>
    </source>
</evidence>
<dbReference type="AlphaFoldDB" id="A0A8S1F808"/>
<dbReference type="EMBL" id="CADEPM010000009">
    <property type="protein sequence ID" value="CAB3409923.1"/>
    <property type="molecule type" value="Genomic_DNA"/>
</dbReference>
<keyword evidence="3 5" id="KW-1133">Transmembrane helix</keyword>
<evidence type="ECO:0000313" key="7">
    <source>
        <dbReference type="EMBL" id="CAB3409923.1"/>
    </source>
</evidence>
<gene>
    <name evidence="7" type="ORF">CBOVIS_LOCUS11515</name>
</gene>
<dbReference type="GO" id="GO:0016020">
    <property type="term" value="C:membrane"/>
    <property type="evidence" value="ECO:0007669"/>
    <property type="project" value="UniProtKB-SubCell"/>
</dbReference>
<feature type="transmembrane region" description="Helical" evidence="5">
    <location>
        <begin position="12"/>
        <end position="35"/>
    </location>
</feature>
<feature type="transmembrane region" description="Helical" evidence="5">
    <location>
        <begin position="426"/>
        <end position="449"/>
    </location>
</feature>
<protein>
    <recommendedName>
        <fullName evidence="6">Major facilitator superfamily (MFS) profile domain-containing protein</fullName>
    </recommendedName>
</protein>
<dbReference type="InterPro" id="IPR020846">
    <property type="entry name" value="MFS_dom"/>
</dbReference>
<evidence type="ECO:0000256" key="1">
    <source>
        <dbReference type="ARBA" id="ARBA00004141"/>
    </source>
</evidence>
<proteinExistence type="predicted"/>
<feature type="transmembrane region" description="Helical" evidence="5">
    <location>
        <begin position="90"/>
        <end position="109"/>
    </location>
</feature>
<sequence length="479" mass="53775">MGFPFFGINRFHICALLTWQIAIFFAGQNVFGIFANYSPRWSCGNSTFGKNCAILEKCPKEQLKYAENEFQSAAMDFEWICGSKSFYGRLFTQIQFVGVLLGTVTFGFISDSIGRKPTGILVLSMAIIATIVNGLSPSDHFLLATRFFVGLATGGILVVICTWCMEVIEPNQRMVLRGVFNWGWTRIALTIIAYFCREWRLSLLVCAGCVVPALLLVIFVIPESPTWLHSKNKKQEMIESEQKIAKVAGIEYIPLVHKQTEPKSILETIRAEGNLKKLIVLWIMWFIASICGFANDLNSNNLSGDFYLNQILFGILLVVSKWVLLAVDQTFDNFKRRTLHQGAQAISILIFIVLTIFTFIDYGGIAFLILYLLGTVFIEYTWDACYLCAIESMETPCRSSAAGTCSFVARIGGICAPFLNHLNTLWPGAVFITVVVLGTFNLIISYLFLEETKNKKLDEIDDEQDETIVVVREPPKCSN</sequence>
<dbReference type="InterPro" id="IPR036259">
    <property type="entry name" value="MFS_trans_sf"/>
</dbReference>
<feature type="transmembrane region" description="Helical" evidence="5">
    <location>
        <begin position="307"/>
        <end position="327"/>
    </location>
</feature>
<reference evidence="7 8" key="1">
    <citation type="submission" date="2020-04" db="EMBL/GenBank/DDBJ databases">
        <authorList>
            <person name="Laetsch R D."/>
            <person name="Stevens L."/>
            <person name="Kumar S."/>
            <person name="Blaxter L. M."/>
        </authorList>
    </citation>
    <scope>NUCLEOTIDE SEQUENCE [LARGE SCALE GENOMIC DNA]</scope>
</reference>
<dbReference type="Proteomes" id="UP000494206">
    <property type="component" value="Unassembled WGS sequence"/>
</dbReference>
<dbReference type="GO" id="GO:0022857">
    <property type="term" value="F:transmembrane transporter activity"/>
    <property type="evidence" value="ECO:0007669"/>
    <property type="project" value="InterPro"/>
</dbReference>
<comment type="subcellular location">
    <subcellularLocation>
        <location evidence="1">Membrane</location>
        <topology evidence="1">Multi-pass membrane protein</topology>
    </subcellularLocation>
</comment>
<name>A0A8S1F808_9PELO</name>
<dbReference type="InterPro" id="IPR005828">
    <property type="entry name" value="MFS_sugar_transport-like"/>
</dbReference>
<evidence type="ECO:0000256" key="4">
    <source>
        <dbReference type="ARBA" id="ARBA00023136"/>
    </source>
</evidence>
<dbReference type="Pfam" id="PF00083">
    <property type="entry name" value="Sugar_tr"/>
    <property type="match status" value="1"/>
</dbReference>
<feature type="transmembrane region" description="Helical" evidence="5">
    <location>
        <begin position="147"/>
        <end position="168"/>
    </location>
</feature>
<dbReference type="PROSITE" id="PS50850">
    <property type="entry name" value="MFS"/>
    <property type="match status" value="1"/>
</dbReference>
<feature type="transmembrane region" description="Helical" evidence="5">
    <location>
        <begin position="201"/>
        <end position="221"/>
    </location>
</feature>